<dbReference type="GeneID" id="20202099"/>
<evidence type="ECO:0000313" key="2">
    <source>
        <dbReference type="EnsemblMetazoa" id="HelroP167836"/>
    </source>
</evidence>
<dbReference type="KEGG" id="hro:HELRODRAFT_167836"/>
<gene>
    <name evidence="2" type="primary">20202099</name>
    <name evidence="1" type="ORF">HELRODRAFT_167836</name>
</gene>
<name>T1EZU9_HELRO</name>
<protein>
    <submittedName>
        <fullName evidence="1 2">Uncharacterized protein</fullName>
    </submittedName>
</protein>
<dbReference type="RefSeq" id="XP_009011813.1">
    <property type="nucleotide sequence ID" value="XM_009013565.1"/>
</dbReference>
<dbReference type="EnsemblMetazoa" id="HelroT167836">
    <property type="protein sequence ID" value="HelroP167836"/>
    <property type="gene ID" value="HelroG167836"/>
</dbReference>
<sequence>MAQMPCCMLRIKTTPLMEHEEDVTIHLTLTFCEVRAEVKKAWQQYQLKRKGNFRCSQTEHVYLDQFGAVGRLKTNNGGLQLSSKTNGINASNNNNTLNSNYSICKDTSDHKLNQYSPLKSPL</sequence>
<dbReference type="EMBL" id="KB095905">
    <property type="protein sequence ID" value="ESO09999.1"/>
    <property type="molecule type" value="Genomic_DNA"/>
</dbReference>
<dbReference type="CTD" id="20202099"/>
<dbReference type="Proteomes" id="UP000015101">
    <property type="component" value="Unassembled WGS sequence"/>
</dbReference>
<evidence type="ECO:0000313" key="1">
    <source>
        <dbReference type="EMBL" id="ESO09999.1"/>
    </source>
</evidence>
<dbReference type="AlphaFoldDB" id="T1EZU9"/>
<dbReference type="EMBL" id="AMQM01002853">
    <property type="status" value="NOT_ANNOTATED_CDS"/>
    <property type="molecule type" value="Genomic_DNA"/>
</dbReference>
<accession>T1EZU9</accession>
<reference evidence="1 3" key="2">
    <citation type="journal article" date="2013" name="Nature">
        <title>Insights into bilaterian evolution from three spiralian genomes.</title>
        <authorList>
            <person name="Simakov O."/>
            <person name="Marletaz F."/>
            <person name="Cho S.J."/>
            <person name="Edsinger-Gonzales E."/>
            <person name="Havlak P."/>
            <person name="Hellsten U."/>
            <person name="Kuo D.H."/>
            <person name="Larsson T."/>
            <person name="Lv J."/>
            <person name="Arendt D."/>
            <person name="Savage R."/>
            <person name="Osoegawa K."/>
            <person name="de Jong P."/>
            <person name="Grimwood J."/>
            <person name="Chapman J.A."/>
            <person name="Shapiro H."/>
            <person name="Aerts A."/>
            <person name="Otillar R.P."/>
            <person name="Terry A.Y."/>
            <person name="Boore J.L."/>
            <person name="Grigoriev I.V."/>
            <person name="Lindberg D.R."/>
            <person name="Seaver E.C."/>
            <person name="Weisblat D.A."/>
            <person name="Putnam N.H."/>
            <person name="Rokhsar D.S."/>
        </authorList>
    </citation>
    <scope>NUCLEOTIDE SEQUENCE</scope>
</reference>
<organism evidence="2 3">
    <name type="scientific">Helobdella robusta</name>
    <name type="common">Californian leech</name>
    <dbReference type="NCBI Taxonomy" id="6412"/>
    <lineage>
        <taxon>Eukaryota</taxon>
        <taxon>Metazoa</taxon>
        <taxon>Spiralia</taxon>
        <taxon>Lophotrochozoa</taxon>
        <taxon>Annelida</taxon>
        <taxon>Clitellata</taxon>
        <taxon>Hirudinea</taxon>
        <taxon>Rhynchobdellida</taxon>
        <taxon>Glossiphoniidae</taxon>
        <taxon>Helobdella</taxon>
    </lineage>
</organism>
<keyword evidence="3" id="KW-1185">Reference proteome</keyword>
<evidence type="ECO:0000313" key="3">
    <source>
        <dbReference type="Proteomes" id="UP000015101"/>
    </source>
</evidence>
<dbReference type="HOGENOM" id="CLU_2029177_0_0_1"/>
<reference evidence="2" key="3">
    <citation type="submission" date="2015-06" db="UniProtKB">
        <authorList>
            <consortium name="EnsemblMetazoa"/>
        </authorList>
    </citation>
    <scope>IDENTIFICATION</scope>
</reference>
<proteinExistence type="predicted"/>
<reference evidence="3" key="1">
    <citation type="submission" date="2012-12" db="EMBL/GenBank/DDBJ databases">
        <authorList>
            <person name="Hellsten U."/>
            <person name="Grimwood J."/>
            <person name="Chapman J.A."/>
            <person name="Shapiro H."/>
            <person name="Aerts A."/>
            <person name="Otillar R.P."/>
            <person name="Terry A.Y."/>
            <person name="Boore J.L."/>
            <person name="Simakov O."/>
            <person name="Marletaz F."/>
            <person name="Cho S.-J."/>
            <person name="Edsinger-Gonzales E."/>
            <person name="Havlak P."/>
            <person name="Kuo D.-H."/>
            <person name="Larsson T."/>
            <person name="Lv J."/>
            <person name="Arendt D."/>
            <person name="Savage R."/>
            <person name="Osoegawa K."/>
            <person name="de Jong P."/>
            <person name="Lindberg D.R."/>
            <person name="Seaver E.C."/>
            <person name="Weisblat D.A."/>
            <person name="Putnam N.H."/>
            <person name="Grigoriev I.V."/>
            <person name="Rokhsar D.S."/>
        </authorList>
    </citation>
    <scope>NUCLEOTIDE SEQUENCE</scope>
</reference>
<dbReference type="InParanoid" id="T1EZU9"/>